<dbReference type="InterPro" id="IPR013221">
    <property type="entry name" value="Mur_ligase_cen"/>
</dbReference>
<reference evidence="4 5" key="1">
    <citation type="journal article" date="2016" name="Nat. Commun.">
        <title>Thousands of microbial genomes shed light on interconnected biogeochemical processes in an aquifer system.</title>
        <authorList>
            <person name="Anantharaman K."/>
            <person name="Brown C.T."/>
            <person name="Hug L.A."/>
            <person name="Sharon I."/>
            <person name="Castelle C.J."/>
            <person name="Probst A.J."/>
            <person name="Thomas B.C."/>
            <person name="Singh A."/>
            <person name="Wilkins M.J."/>
            <person name="Karaoz U."/>
            <person name="Brodie E.L."/>
            <person name="Williams K.H."/>
            <person name="Hubbard S.S."/>
            <person name="Banfield J.F."/>
        </authorList>
    </citation>
    <scope>NUCLEOTIDE SEQUENCE [LARGE SCALE GENOMIC DNA]</scope>
</reference>
<gene>
    <name evidence="1" type="primary">murT</name>
    <name evidence="4" type="ORF">A2871_01285</name>
</gene>
<dbReference type="GO" id="GO:0016881">
    <property type="term" value="F:acid-amino acid ligase activity"/>
    <property type="evidence" value="ECO:0007669"/>
    <property type="project" value="InterPro"/>
</dbReference>
<comment type="catalytic activity">
    <reaction evidence="1">
        <text>beta-D-GlcNAc-(1-&gt;4)-Mur2Ac(oyl-L-Ala-gamma-D-Glu-L-Lys-D-Ala-D-Ala)-di-trans,octa-cis-undecaprenyl diphosphate + L-glutamine + ATP + H2O = beta-D-GlcNAc-(1-&gt;4)-Mur2Ac(oyl-L-Ala-D-isoglutaminyl-L-Lys-D-Ala-D-Ala)-di-trans,octa-cis-undecaprenyl diphosphate + L-glutamate + ADP + phosphate + H(+)</text>
        <dbReference type="Rhea" id="RHEA:57928"/>
        <dbReference type="ChEBI" id="CHEBI:15377"/>
        <dbReference type="ChEBI" id="CHEBI:15378"/>
        <dbReference type="ChEBI" id="CHEBI:29985"/>
        <dbReference type="ChEBI" id="CHEBI:30616"/>
        <dbReference type="ChEBI" id="CHEBI:43474"/>
        <dbReference type="ChEBI" id="CHEBI:58359"/>
        <dbReference type="ChEBI" id="CHEBI:60033"/>
        <dbReference type="ChEBI" id="CHEBI:62233"/>
        <dbReference type="ChEBI" id="CHEBI:456216"/>
        <dbReference type="EC" id="6.3.5.13"/>
    </reaction>
</comment>
<feature type="domain" description="Lipid II isoglutaminyl synthase (glutamine-hydrolyzing) subunit MurT C-terminal" evidence="3">
    <location>
        <begin position="292"/>
        <end position="421"/>
    </location>
</feature>
<comment type="similarity">
    <text evidence="1">Belongs to the MurCDEF family. MurT subfamily.</text>
</comment>
<dbReference type="Proteomes" id="UP000176336">
    <property type="component" value="Unassembled WGS sequence"/>
</dbReference>
<organism evidence="4 5">
    <name type="scientific">Candidatus Daviesbacteria bacterium RIFCSPHIGHO2_01_FULL_41_23</name>
    <dbReference type="NCBI Taxonomy" id="1797764"/>
    <lineage>
        <taxon>Bacteria</taxon>
        <taxon>Candidatus Daviesiibacteriota</taxon>
    </lineage>
</organism>
<dbReference type="InterPro" id="IPR043703">
    <property type="entry name" value="Lipid_II_synth_MurT"/>
</dbReference>
<name>A0A1F5ISZ9_9BACT</name>
<evidence type="ECO:0000313" key="5">
    <source>
        <dbReference type="Proteomes" id="UP000176336"/>
    </source>
</evidence>
<comment type="function">
    <text evidence="1">The lipid II isoglutaminyl synthase complex catalyzes the formation of alpha-D-isoglutamine in the cell wall lipid II stem peptide. The MurT subunit catalyzes the ATP-dependent amidation of D-glutamate residue of lipid II, converting it to an isoglutamine residue.</text>
</comment>
<comment type="pathway">
    <text evidence="1">Cell wall biogenesis; peptidoglycan biosynthesis.</text>
</comment>
<dbReference type="GO" id="GO:0005524">
    <property type="term" value="F:ATP binding"/>
    <property type="evidence" value="ECO:0007669"/>
    <property type="project" value="UniProtKB-UniRule"/>
</dbReference>
<dbReference type="PANTHER" id="PTHR23135:SF7">
    <property type="entry name" value="LIPID II ISOGLUTAMINYL SYNTHASE (GLUTAMINE-HYDROLYZING) SUBUNIT MURT"/>
    <property type="match status" value="1"/>
</dbReference>
<keyword evidence="1" id="KW-0067">ATP-binding</keyword>
<dbReference type="Pfam" id="PF08353">
    <property type="entry name" value="MurT_C"/>
    <property type="match status" value="1"/>
</dbReference>
<comment type="caution">
    <text evidence="1">Lacks conserved residue(s) required for the propagation of feature annotation.</text>
</comment>
<dbReference type="GO" id="GO:0071555">
    <property type="term" value="P:cell wall organization"/>
    <property type="evidence" value="ECO:0007669"/>
    <property type="project" value="UniProtKB-KW"/>
</dbReference>
<evidence type="ECO:0000259" key="3">
    <source>
        <dbReference type="Pfam" id="PF08353"/>
    </source>
</evidence>
<feature type="domain" description="Mur ligase central" evidence="2">
    <location>
        <begin position="54"/>
        <end position="258"/>
    </location>
</feature>
<dbReference type="InterPro" id="IPR013564">
    <property type="entry name" value="MurT_C"/>
</dbReference>
<evidence type="ECO:0000259" key="2">
    <source>
        <dbReference type="Pfam" id="PF08245"/>
    </source>
</evidence>
<dbReference type="InterPro" id="IPR036565">
    <property type="entry name" value="Mur-like_cat_sf"/>
</dbReference>
<keyword evidence="1" id="KW-0133">Cell shape</keyword>
<dbReference type="SUPFAM" id="SSF53623">
    <property type="entry name" value="MurD-like peptide ligases, catalytic domain"/>
    <property type="match status" value="1"/>
</dbReference>
<keyword evidence="1" id="KW-0436">Ligase</keyword>
<dbReference type="Gene3D" id="3.40.1190.10">
    <property type="entry name" value="Mur-like, catalytic domain"/>
    <property type="match status" value="1"/>
</dbReference>
<protein>
    <recommendedName>
        <fullName evidence="1">Lipid II isoglutaminyl synthase (glutamine-hydrolyzing) subunit MurT</fullName>
        <ecNumber evidence="1">6.3.5.13</ecNumber>
    </recommendedName>
</protein>
<keyword evidence="1" id="KW-0547">Nucleotide-binding</keyword>
<proteinExistence type="inferred from homology"/>
<dbReference type="AlphaFoldDB" id="A0A1F5ISZ9"/>
<comment type="caution">
    <text evidence="4">The sequence shown here is derived from an EMBL/GenBank/DDBJ whole genome shotgun (WGS) entry which is preliminary data.</text>
</comment>
<dbReference type="HAMAP" id="MF_02214">
    <property type="entry name" value="Lipid_II_synth_MurT"/>
    <property type="match status" value="1"/>
</dbReference>
<keyword evidence="1" id="KW-0573">Peptidoglycan synthesis</keyword>
<dbReference type="EC" id="6.3.5.13" evidence="1"/>
<dbReference type="GO" id="GO:0140282">
    <property type="term" value="F:carbon-nitrogen ligase activity on lipid II"/>
    <property type="evidence" value="ECO:0007669"/>
    <property type="project" value="UniProtKB-UniRule"/>
</dbReference>
<accession>A0A1F5ISZ9</accession>
<dbReference type="Pfam" id="PF08245">
    <property type="entry name" value="Mur_ligase_M"/>
    <property type="match status" value="1"/>
</dbReference>
<keyword evidence="1" id="KW-0479">Metal-binding</keyword>
<sequence>MRLILAIVLGKFIAYFTKLLKIGGGSAAPGLYALKICPSLVEQLSKHIPKNVVITGTNGKTTTAKMLAHFAESSGLKVIRNHTGSNLERGIASTLIANYQLLTTNYQLGIWELDEAAFNSVVPKLNPDVIVFLNIFRDQLDRYGEINTVLKNWQETLKKLPTETKIIINGDDANLLKLVAGFKGKVQKFGVKDFKIEGEDIVHKKEQRYLDFEAKNVKLDGLNSSNFYLQTTNYQLPTTLPLPGIYHIYDALAAFACASNLELPIHQFTNSLTHYKPAFGRVEKFDWGYIFLIKNPAGATQVFETIAPNIKSNDTLLLALNDNLADGTDVSWIWDAVFEKLLTPSLRAPAKQSQSRLPRRSAPRNDVIVSGSRAYDLAVRLKYAGFDPETITVESDLQNAFKQARGGLQGKLFILPTYTAMMELQSILTKTGVKKHYWEEK</sequence>
<comment type="catalytic activity">
    <reaction evidence="1">
        <text>beta-D-GlcNAc-(1-&gt;4)-Mur2Ac(oyl-L-Ala-gamma-D-Glu-L-Lys-D-Ala-D-Ala)-di-trans,octa-cis-undecaprenyl diphosphate + ATP = beta-D-GlcNAc-(1-&gt;4)-Mur2Ac(oyl-L-Ala-gamma-D-O-P-Glu-L-Lys-D-Ala-D-Ala)-di-trans,octa-cis-undecaprenyl diphosphate + ADP</text>
        <dbReference type="Rhea" id="RHEA:59488"/>
        <dbReference type="ChEBI" id="CHEBI:30616"/>
        <dbReference type="ChEBI" id="CHEBI:60033"/>
        <dbReference type="ChEBI" id="CHEBI:143132"/>
        <dbReference type="ChEBI" id="CHEBI:456216"/>
    </reaction>
</comment>
<dbReference type="GO" id="GO:0008360">
    <property type="term" value="P:regulation of cell shape"/>
    <property type="evidence" value="ECO:0007669"/>
    <property type="project" value="UniProtKB-KW"/>
</dbReference>
<dbReference type="PANTHER" id="PTHR23135">
    <property type="entry name" value="MUR LIGASE FAMILY MEMBER"/>
    <property type="match status" value="1"/>
</dbReference>
<comment type="catalytic activity">
    <reaction evidence="1">
        <text>beta-D-GlcNAc-(1-&gt;4)-Mur2Ac(oyl-L-Ala-gamma-D-O-P-Glu-L-Lys-D-Ala-D-Ala)-di-trans,octa-cis-undecaprenyl diphosphate + NH4(+) = beta-D-GlcNAc-(1-&gt;4)-Mur2Ac(oyl-L-Ala-D-isoglutaminyl-L-Lys-D-Ala-D-Ala)-di-trans,octa-cis-undecaprenyl diphosphate + phosphate + H(+)</text>
        <dbReference type="Rhea" id="RHEA:57932"/>
        <dbReference type="ChEBI" id="CHEBI:15378"/>
        <dbReference type="ChEBI" id="CHEBI:28938"/>
        <dbReference type="ChEBI" id="CHEBI:43474"/>
        <dbReference type="ChEBI" id="CHEBI:62233"/>
        <dbReference type="ChEBI" id="CHEBI:143132"/>
    </reaction>
</comment>
<evidence type="ECO:0000256" key="1">
    <source>
        <dbReference type="HAMAP-Rule" id="MF_02214"/>
    </source>
</evidence>
<feature type="active site" evidence="1">
    <location>
        <position position="329"/>
    </location>
</feature>
<dbReference type="GO" id="GO:0046872">
    <property type="term" value="F:metal ion binding"/>
    <property type="evidence" value="ECO:0007669"/>
    <property type="project" value="UniProtKB-KW"/>
</dbReference>
<dbReference type="GO" id="GO:0009252">
    <property type="term" value="P:peptidoglycan biosynthetic process"/>
    <property type="evidence" value="ECO:0007669"/>
    <property type="project" value="UniProtKB-UniRule"/>
</dbReference>
<comment type="subunit">
    <text evidence="1">Forms a heterodimer with GatD.</text>
</comment>
<evidence type="ECO:0000313" key="4">
    <source>
        <dbReference type="EMBL" id="OGE19467.1"/>
    </source>
</evidence>
<dbReference type="EMBL" id="MFCR01000003">
    <property type="protein sequence ID" value="OGE19467.1"/>
    <property type="molecule type" value="Genomic_DNA"/>
</dbReference>
<keyword evidence="1" id="KW-0961">Cell wall biogenesis/degradation</keyword>
<dbReference type="UniPathway" id="UPA00219"/>